<dbReference type="GO" id="GO:0006352">
    <property type="term" value="P:DNA-templated transcription initiation"/>
    <property type="evidence" value="ECO:0007669"/>
    <property type="project" value="InterPro"/>
</dbReference>
<comment type="caution">
    <text evidence="8">The sequence shown here is derived from an EMBL/GenBank/DDBJ whole genome shotgun (WGS) entry which is preliminary data.</text>
</comment>
<dbReference type="SUPFAM" id="SSF88659">
    <property type="entry name" value="Sigma3 and sigma4 domains of RNA polymerase sigma factors"/>
    <property type="match status" value="1"/>
</dbReference>
<evidence type="ECO:0000256" key="4">
    <source>
        <dbReference type="ARBA" id="ARBA00023125"/>
    </source>
</evidence>
<dbReference type="InterPro" id="IPR013325">
    <property type="entry name" value="RNA_pol_sigma_r2"/>
</dbReference>
<dbReference type="InterPro" id="IPR013324">
    <property type="entry name" value="RNA_pol_sigma_r3/r4-like"/>
</dbReference>
<feature type="domain" description="RNA polymerase sigma factor 70 region 4 type 2" evidence="7">
    <location>
        <begin position="103"/>
        <end position="154"/>
    </location>
</feature>
<evidence type="ECO:0000256" key="1">
    <source>
        <dbReference type="ARBA" id="ARBA00010641"/>
    </source>
</evidence>
<protein>
    <submittedName>
        <fullName evidence="8">SigE family RNA polymerase sigma factor</fullName>
    </submittedName>
</protein>
<evidence type="ECO:0000313" key="8">
    <source>
        <dbReference type="EMBL" id="MBB6628581.1"/>
    </source>
</evidence>
<dbReference type="Proteomes" id="UP000523955">
    <property type="component" value="Unassembled WGS sequence"/>
</dbReference>
<dbReference type="AlphaFoldDB" id="A0A7X0RHV7"/>
<dbReference type="PANTHER" id="PTHR43133:SF50">
    <property type="entry name" value="ECF RNA POLYMERASE SIGMA FACTOR SIGM"/>
    <property type="match status" value="1"/>
</dbReference>
<dbReference type="InterPro" id="IPR007627">
    <property type="entry name" value="RNA_pol_sigma70_r2"/>
</dbReference>
<evidence type="ECO:0000259" key="6">
    <source>
        <dbReference type="Pfam" id="PF04542"/>
    </source>
</evidence>
<dbReference type="InterPro" id="IPR014325">
    <property type="entry name" value="RNA_pol_sigma-E_actinobac"/>
</dbReference>
<keyword evidence="9" id="KW-1185">Reference proteome</keyword>
<evidence type="ECO:0000256" key="3">
    <source>
        <dbReference type="ARBA" id="ARBA00023082"/>
    </source>
</evidence>
<comment type="similarity">
    <text evidence="1">Belongs to the sigma-70 factor family. ECF subfamily.</text>
</comment>
<dbReference type="InterPro" id="IPR036388">
    <property type="entry name" value="WH-like_DNA-bd_sf"/>
</dbReference>
<dbReference type="EMBL" id="JACKXE010000001">
    <property type="protein sequence ID" value="MBB6628581.1"/>
    <property type="molecule type" value="Genomic_DNA"/>
</dbReference>
<dbReference type="InterPro" id="IPR014284">
    <property type="entry name" value="RNA_pol_sigma-70_dom"/>
</dbReference>
<accession>A0A7X0RHV7</accession>
<keyword evidence="5" id="KW-0804">Transcription</keyword>
<name>A0A7X0RHV7_9ACTN</name>
<evidence type="ECO:0000313" key="9">
    <source>
        <dbReference type="Proteomes" id="UP000523955"/>
    </source>
</evidence>
<dbReference type="Gene3D" id="1.10.10.10">
    <property type="entry name" value="Winged helix-like DNA-binding domain superfamily/Winged helix DNA-binding domain"/>
    <property type="match status" value="1"/>
</dbReference>
<dbReference type="NCBIfam" id="TIGR02937">
    <property type="entry name" value="sigma70-ECF"/>
    <property type="match status" value="1"/>
</dbReference>
<organism evidence="8 9">
    <name type="scientific">Nocardioides luti</name>
    <dbReference type="NCBI Taxonomy" id="2761101"/>
    <lineage>
        <taxon>Bacteria</taxon>
        <taxon>Bacillati</taxon>
        <taxon>Actinomycetota</taxon>
        <taxon>Actinomycetes</taxon>
        <taxon>Propionibacteriales</taxon>
        <taxon>Nocardioidaceae</taxon>
        <taxon>Nocardioides</taxon>
    </lineage>
</organism>
<sequence>MSSDRRAEFTDYAQARRPQLRRMAYALCGDWHTADDIVQNALAKLYVAWPRVRRAAAEDAYVRQTILRSTIDEHRRPWRRERAGLEGYDHPTAPGVDPGDRHDLVLALLQLPEMQRKTVVLRHWMGMSVTETARDLRISEGTVKSHTSRALERLHQLMSDTTEGSRR</sequence>
<dbReference type="SUPFAM" id="SSF88946">
    <property type="entry name" value="Sigma2 domain of RNA polymerase sigma factors"/>
    <property type="match status" value="1"/>
</dbReference>
<dbReference type="Pfam" id="PF04542">
    <property type="entry name" value="Sigma70_r2"/>
    <property type="match status" value="1"/>
</dbReference>
<keyword evidence="4" id="KW-0238">DNA-binding</keyword>
<dbReference type="CDD" id="cd06171">
    <property type="entry name" value="Sigma70_r4"/>
    <property type="match status" value="1"/>
</dbReference>
<dbReference type="Pfam" id="PF08281">
    <property type="entry name" value="Sigma70_r4_2"/>
    <property type="match status" value="1"/>
</dbReference>
<dbReference type="GO" id="GO:0003677">
    <property type="term" value="F:DNA binding"/>
    <property type="evidence" value="ECO:0007669"/>
    <property type="project" value="UniProtKB-KW"/>
</dbReference>
<dbReference type="RefSeq" id="WP_185253623.1">
    <property type="nucleotide sequence ID" value="NZ_JACKXE010000001.1"/>
</dbReference>
<evidence type="ECO:0000256" key="5">
    <source>
        <dbReference type="ARBA" id="ARBA00023163"/>
    </source>
</evidence>
<reference evidence="8 9" key="1">
    <citation type="submission" date="2020-08" db="EMBL/GenBank/DDBJ databases">
        <authorList>
            <person name="Seo M.-J."/>
        </authorList>
    </citation>
    <scope>NUCLEOTIDE SEQUENCE [LARGE SCALE GENOMIC DNA]</scope>
    <source>
        <strain evidence="8 9">KIGAM211</strain>
    </source>
</reference>
<feature type="domain" description="RNA polymerase sigma-70 region 2" evidence="6">
    <location>
        <begin position="15"/>
        <end position="79"/>
    </location>
</feature>
<dbReference type="PANTHER" id="PTHR43133">
    <property type="entry name" value="RNA POLYMERASE ECF-TYPE SIGMA FACTO"/>
    <property type="match status" value="1"/>
</dbReference>
<dbReference type="InterPro" id="IPR013249">
    <property type="entry name" value="RNA_pol_sigma70_r4_t2"/>
</dbReference>
<dbReference type="InterPro" id="IPR039425">
    <property type="entry name" value="RNA_pol_sigma-70-like"/>
</dbReference>
<gene>
    <name evidence="8" type="ORF">H5V45_14745</name>
</gene>
<keyword evidence="2" id="KW-0805">Transcription regulation</keyword>
<dbReference type="GO" id="GO:0016987">
    <property type="term" value="F:sigma factor activity"/>
    <property type="evidence" value="ECO:0007669"/>
    <property type="project" value="UniProtKB-KW"/>
</dbReference>
<evidence type="ECO:0000259" key="7">
    <source>
        <dbReference type="Pfam" id="PF08281"/>
    </source>
</evidence>
<evidence type="ECO:0000256" key="2">
    <source>
        <dbReference type="ARBA" id="ARBA00023015"/>
    </source>
</evidence>
<proteinExistence type="inferred from homology"/>
<dbReference type="Gene3D" id="1.10.1740.10">
    <property type="match status" value="1"/>
</dbReference>
<dbReference type="NCBIfam" id="TIGR02983">
    <property type="entry name" value="SigE-fam_strep"/>
    <property type="match status" value="1"/>
</dbReference>
<keyword evidence="3" id="KW-0731">Sigma factor</keyword>